<evidence type="ECO:0000256" key="3">
    <source>
        <dbReference type="ARBA" id="ARBA00022692"/>
    </source>
</evidence>
<dbReference type="EMBL" id="CP002456">
    <property type="protein sequence ID" value="ADU92322.1"/>
    <property type="molecule type" value="Genomic_DNA"/>
</dbReference>
<dbReference type="HAMAP" id="MF_01430">
    <property type="entry name" value="OM_assembly_BamA"/>
    <property type="match status" value="1"/>
</dbReference>
<gene>
    <name evidence="8" type="primary">bamA</name>
    <name evidence="11" type="ordered locus">TEQUI_1408</name>
</gene>
<feature type="chain" id="PRO_5029058387" description="Outer membrane protein assembly factor BamA" evidence="8">
    <location>
        <begin position="33"/>
        <end position="794"/>
    </location>
</feature>
<dbReference type="PIRSF" id="PIRSF006076">
    <property type="entry name" value="OM_assembly_OMP85"/>
    <property type="match status" value="1"/>
</dbReference>
<keyword evidence="7 8" id="KW-0998">Cell outer membrane</keyword>
<dbReference type="InterPro" id="IPR023707">
    <property type="entry name" value="OM_assembly_BamA"/>
</dbReference>
<dbReference type="GO" id="GO:0009279">
    <property type="term" value="C:cell outer membrane"/>
    <property type="evidence" value="ECO:0007669"/>
    <property type="project" value="UniProtKB-SubCell"/>
</dbReference>
<dbReference type="Pfam" id="PF07244">
    <property type="entry name" value="POTRA"/>
    <property type="match status" value="4"/>
</dbReference>
<feature type="signal peptide" evidence="8">
    <location>
        <begin position="1"/>
        <end position="32"/>
    </location>
</feature>
<dbReference type="InterPro" id="IPR034746">
    <property type="entry name" value="POTRA"/>
</dbReference>
<dbReference type="InterPro" id="IPR000184">
    <property type="entry name" value="Bac_surfAg_D15"/>
</dbReference>
<dbReference type="Gene3D" id="3.10.20.310">
    <property type="entry name" value="membrane protein fhac"/>
    <property type="match status" value="5"/>
</dbReference>
<dbReference type="AlphaFoldDB" id="A0A654KIS7"/>
<comment type="similarity">
    <text evidence="8">Belongs to the BamA family.</text>
</comment>
<accession>A0A654KIS7</accession>
<evidence type="ECO:0000313" key="12">
    <source>
        <dbReference type="Proteomes" id="UP000007472"/>
    </source>
</evidence>
<evidence type="ECO:0000256" key="9">
    <source>
        <dbReference type="NCBIfam" id="TIGR03303"/>
    </source>
</evidence>
<dbReference type="GO" id="GO:0051205">
    <property type="term" value="P:protein insertion into membrane"/>
    <property type="evidence" value="ECO:0007669"/>
    <property type="project" value="UniProtKB-UniRule"/>
</dbReference>
<evidence type="ECO:0000256" key="5">
    <source>
        <dbReference type="ARBA" id="ARBA00022737"/>
    </source>
</evidence>
<feature type="domain" description="POTRA" evidence="10">
    <location>
        <begin position="360"/>
        <end position="434"/>
    </location>
</feature>
<dbReference type="InterPro" id="IPR039910">
    <property type="entry name" value="D15-like"/>
</dbReference>
<name>A0A654KIS7_TAYEM</name>
<evidence type="ECO:0000256" key="7">
    <source>
        <dbReference type="ARBA" id="ARBA00023237"/>
    </source>
</evidence>
<feature type="domain" description="POTRA" evidence="10">
    <location>
        <begin position="105"/>
        <end position="185"/>
    </location>
</feature>
<dbReference type="GO" id="GO:0043165">
    <property type="term" value="P:Gram-negative-bacterium-type cell outer membrane assembly"/>
    <property type="evidence" value="ECO:0007669"/>
    <property type="project" value="UniProtKB-UniRule"/>
</dbReference>
<dbReference type="Proteomes" id="UP000007472">
    <property type="component" value="Chromosome"/>
</dbReference>
<protein>
    <recommendedName>
        <fullName evidence="8 9">Outer membrane protein assembly factor BamA</fullName>
    </recommendedName>
</protein>
<dbReference type="Pfam" id="PF01103">
    <property type="entry name" value="Omp85"/>
    <property type="match status" value="1"/>
</dbReference>
<evidence type="ECO:0000313" key="11">
    <source>
        <dbReference type="EMBL" id="ADU92322.1"/>
    </source>
</evidence>
<dbReference type="PANTHER" id="PTHR12815:SF23">
    <property type="entry name" value="OUTER MEMBRANE PROTEIN ASSEMBLY FACTOR BAMA"/>
    <property type="match status" value="1"/>
</dbReference>
<keyword evidence="5 8" id="KW-0677">Repeat</keyword>
<dbReference type="NCBIfam" id="TIGR03303">
    <property type="entry name" value="OM_YaeT"/>
    <property type="match status" value="1"/>
</dbReference>
<feature type="domain" description="POTRA" evidence="10">
    <location>
        <begin position="188"/>
        <end position="276"/>
    </location>
</feature>
<reference evidence="11 12" key="1">
    <citation type="journal article" date="2011" name="J. Bacteriol.">
        <title>Genome sequence of Taylorella equigenitalis MCE9, the causative agent of contagious equine metritis.</title>
        <authorList>
            <person name="Hebert L."/>
            <person name="Moumen B."/>
            <person name="Duquesne F."/>
            <person name="Breuil M.F."/>
            <person name="Laugier C."/>
            <person name="Batto J.M."/>
            <person name="Renault P."/>
            <person name="Petry S."/>
        </authorList>
    </citation>
    <scope>NUCLEOTIDE SEQUENCE [LARGE SCALE GENOMIC DNA]</scope>
    <source>
        <strain evidence="11 12">MCE9</strain>
    </source>
</reference>
<evidence type="ECO:0000256" key="1">
    <source>
        <dbReference type="ARBA" id="ARBA00004370"/>
    </source>
</evidence>
<evidence type="ECO:0000256" key="6">
    <source>
        <dbReference type="ARBA" id="ARBA00023136"/>
    </source>
</evidence>
<keyword evidence="2 8" id="KW-1134">Transmembrane beta strand</keyword>
<keyword evidence="6 8" id="KW-0472">Membrane</keyword>
<comment type="subunit">
    <text evidence="8">Part of the Bam complex.</text>
</comment>
<proteinExistence type="inferred from homology"/>
<keyword evidence="3 8" id="KW-0812">Transmembrane</keyword>
<sequence length="794" mass="88498" precursor="true">MSSSLQKKQSKILTYLFGVLLSALTSFSSAYAQFQPFKVKDIIVSGLQNTEAIAVFGFIPARVNSTFTPEIASDTVKRMHSTGLFEDVKISHKNGIVYIDVVERPVIASVIFDGMKIFDSKQITQSLSDLGFGEGRPLNPSLLNRAVGEIRNQYVNSGNYSVDIQQVFTPLPNNRVGVNFQINEGRKSKIRDINFVGNKDISSSRLRSQMNLTTPGFMTWYTSTDKFSRDKLNQDIEIIRDYYMDRGYLDVRIDPPQVNISPNLEDIGINITLSEGKPYKIRSIKLAGYTEGLNEEILDRVVNRVGRTFKVSETRASVNDIKLYLGSLGYALAEVNPVPTPVSGTQEVDLVFHINPGKRMYVRRINIGGNTRTRDVVIRRELRQDEGAWYDAERLGLSINRINRLGYFNDVSMSQAPVQGTDDQVDVNIDVQEKPTGIINVGVGYGSTDKLSFQAGISQDNIFGSGTNLALSFNTAKTNKNLNLVHTDPYWTSNGISRTTNVYYRLDKPYSNSVDQKEDTYQIRGIGLNMSFGIPISEYDKIFMGLGFERNETILPSVESGYLIPAAYRDFVKEYKEKNNSFTFSIGWSKDTRDNAIAPTKGYYTNISVLTSVGDLKYYKLSAQQQYFLPLNKDYILAFNLAADWGRTFGSDKKFPIIKNVFAGGIGSVRGYEGASLGPRDVLTGDYLGGNSKIIGNIQLYLPFPGTQNDRSLRWFLFADAGKVGVSGGKNNCTTGNPNYGGIVDDPCGWRYSAGVGLSWQSPIGPLQLSYAYPLKDKEGDKKQRFQFQIGASF</sequence>
<comment type="function">
    <text evidence="8">Part of the outer membrane protein assembly complex, which is involved in assembly and insertion of beta-barrel proteins into the outer membrane.</text>
</comment>
<dbReference type="PANTHER" id="PTHR12815">
    <property type="entry name" value="SORTING AND ASSEMBLY MACHINERY SAMM50 PROTEIN FAMILY MEMBER"/>
    <property type="match status" value="1"/>
</dbReference>
<dbReference type="Gene3D" id="2.40.160.50">
    <property type="entry name" value="membrane protein fhac: a member of the omp85/tpsb transporter family"/>
    <property type="match status" value="1"/>
</dbReference>
<evidence type="ECO:0000256" key="8">
    <source>
        <dbReference type="HAMAP-Rule" id="MF_01430"/>
    </source>
</evidence>
<evidence type="ECO:0000256" key="2">
    <source>
        <dbReference type="ARBA" id="ARBA00022452"/>
    </source>
</evidence>
<keyword evidence="4 8" id="KW-0732">Signal</keyword>
<dbReference type="KEGG" id="teq:TEQUI_1408"/>
<comment type="subcellular location">
    <subcellularLocation>
        <location evidence="8">Cell outer membrane</location>
    </subcellularLocation>
    <subcellularLocation>
        <location evidence="1">Membrane</location>
    </subcellularLocation>
</comment>
<organism evidence="11 12">
    <name type="scientific">Taylorella equigenitalis (strain MCE9)</name>
    <dbReference type="NCBI Taxonomy" id="937774"/>
    <lineage>
        <taxon>Bacteria</taxon>
        <taxon>Pseudomonadati</taxon>
        <taxon>Pseudomonadota</taxon>
        <taxon>Betaproteobacteria</taxon>
        <taxon>Burkholderiales</taxon>
        <taxon>Alcaligenaceae</taxon>
        <taxon>Taylorella</taxon>
    </lineage>
</organism>
<dbReference type="InterPro" id="IPR010827">
    <property type="entry name" value="BamA/TamA_POTRA"/>
</dbReference>
<evidence type="ECO:0000259" key="10">
    <source>
        <dbReference type="PROSITE" id="PS51779"/>
    </source>
</evidence>
<evidence type="ECO:0000256" key="4">
    <source>
        <dbReference type="ARBA" id="ARBA00022729"/>
    </source>
</evidence>
<dbReference type="PROSITE" id="PS51779">
    <property type="entry name" value="POTRA"/>
    <property type="match status" value="5"/>
</dbReference>
<feature type="domain" description="POTRA" evidence="10">
    <location>
        <begin position="37"/>
        <end position="104"/>
    </location>
</feature>
<feature type="domain" description="POTRA" evidence="10">
    <location>
        <begin position="279"/>
        <end position="357"/>
    </location>
</feature>